<gene>
    <name evidence="2" type="ORF">SAMN04488503_2143</name>
</gene>
<dbReference type="OrthoDB" id="5447247at2"/>
<sequence>MRWVLICLLLVQALFPGGSALGQTRAGQSPARVFVVHSYDAEYVWCQALNQGLRAALRGLPVELETVYLDAKHDLDQDSLRAKGMNALAKIFERRPAVVIAVDDAAQTHLVAPHLRNRGEPQVIFCGVNAPLSLYGYPAKNVSGVRERWHFRESFALLRKIQPSARRVALLTDMSESSGYVLDDMAEERRQGGPFAVKTVAVRRTDSFQQWQRLVRAAQKNADALALGIYLSLRDENTGAVVPGDTVAAWTDSANRLPTVGFADYVLRHGQMCGVLESAQEQGQLAGAMARQVLERGLAAGGLPVRVNTKGIVVVNLRTADRLKVQIPFEIIEAAEVVLK</sequence>
<dbReference type="InterPro" id="IPR007487">
    <property type="entry name" value="ABC_transpt-TYRBP-like"/>
</dbReference>
<reference evidence="2 3" key="1">
    <citation type="submission" date="2017-06" db="EMBL/GenBank/DDBJ databases">
        <authorList>
            <person name="Kim H.J."/>
            <person name="Triplett B.A."/>
        </authorList>
    </citation>
    <scope>NUCLEOTIDE SEQUENCE [LARGE SCALE GENOMIC DNA]</scope>
    <source>
        <strain evidence="2 3">DSM 13116</strain>
    </source>
</reference>
<dbReference type="PANTHER" id="PTHR35271:SF1">
    <property type="entry name" value="ABC TRANSPORTER, SUBSTRATE-BINDING LIPOPROTEIN"/>
    <property type="match status" value="1"/>
</dbReference>
<accession>A0A239AQ67</accession>
<proteinExistence type="predicted"/>
<feature type="chain" id="PRO_5012489462" evidence="1">
    <location>
        <begin position="21"/>
        <end position="340"/>
    </location>
</feature>
<name>A0A239AQ67_9BACT</name>
<protein>
    <submittedName>
        <fullName evidence="2">ABC-type uncharacterized transport system, substrate-binding protein</fullName>
    </submittedName>
</protein>
<evidence type="ECO:0000313" key="3">
    <source>
        <dbReference type="Proteomes" id="UP000198324"/>
    </source>
</evidence>
<keyword evidence="3" id="KW-1185">Reference proteome</keyword>
<dbReference type="Pfam" id="PF04392">
    <property type="entry name" value="ABC_sub_bind"/>
    <property type="match status" value="1"/>
</dbReference>
<evidence type="ECO:0000256" key="1">
    <source>
        <dbReference type="SAM" id="SignalP"/>
    </source>
</evidence>
<dbReference type="Gene3D" id="3.40.50.2300">
    <property type="match status" value="2"/>
</dbReference>
<organism evidence="2 3">
    <name type="scientific">Humidesulfovibrio mexicanus</name>
    <dbReference type="NCBI Taxonomy" id="147047"/>
    <lineage>
        <taxon>Bacteria</taxon>
        <taxon>Pseudomonadati</taxon>
        <taxon>Thermodesulfobacteriota</taxon>
        <taxon>Desulfovibrionia</taxon>
        <taxon>Desulfovibrionales</taxon>
        <taxon>Desulfovibrionaceae</taxon>
        <taxon>Humidesulfovibrio</taxon>
    </lineage>
</organism>
<dbReference type="Proteomes" id="UP000198324">
    <property type="component" value="Unassembled WGS sequence"/>
</dbReference>
<dbReference type="AlphaFoldDB" id="A0A239AQ67"/>
<dbReference type="RefSeq" id="WP_089274364.1">
    <property type="nucleotide sequence ID" value="NZ_FZOC01000004.1"/>
</dbReference>
<evidence type="ECO:0000313" key="2">
    <source>
        <dbReference type="EMBL" id="SNR97680.1"/>
    </source>
</evidence>
<dbReference type="EMBL" id="FZOC01000004">
    <property type="protein sequence ID" value="SNR97680.1"/>
    <property type="molecule type" value="Genomic_DNA"/>
</dbReference>
<keyword evidence="1" id="KW-0732">Signal</keyword>
<feature type="signal peptide" evidence="1">
    <location>
        <begin position="1"/>
        <end position="20"/>
    </location>
</feature>
<dbReference type="PANTHER" id="PTHR35271">
    <property type="entry name" value="ABC TRANSPORTER, SUBSTRATE-BINDING LIPOPROTEIN-RELATED"/>
    <property type="match status" value="1"/>
</dbReference>